<feature type="transmembrane region" description="Helical" evidence="7">
    <location>
        <begin position="395"/>
        <end position="414"/>
    </location>
</feature>
<feature type="transmembrane region" description="Helical" evidence="7">
    <location>
        <begin position="745"/>
        <end position="764"/>
    </location>
</feature>
<accession>A0ABP3MS57</accession>
<organism evidence="9 10">
    <name type="scientific">Streptomyces mordarskii</name>
    <dbReference type="NCBI Taxonomy" id="1226758"/>
    <lineage>
        <taxon>Bacteria</taxon>
        <taxon>Bacillati</taxon>
        <taxon>Actinomycetota</taxon>
        <taxon>Actinomycetes</taxon>
        <taxon>Kitasatosporales</taxon>
        <taxon>Streptomycetaceae</taxon>
        <taxon>Streptomyces</taxon>
    </lineage>
</organism>
<evidence type="ECO:0000256" key="2">
    <source>
        <dbReference type="ARBA" id="ARBA00022475"/>
    </source>
</evidence>
<feature type="transmembrane region" description="Helical" evidence="7">
    <location>
        <begin position="795"/>
        <end position="819"/>
    </location>
</feature>
<keyword evidence="2" id="KW-1003">Cell membrane</keyword>
<evidence type="ECO:0000256" key="4">
    <source>
        <dbReference type="ARBA" id="ARBA00022989"/>
    </source>
</evidence>
<dbReference type="InterPro" id="IPR003838">
    <property type="entry name" value="ABC3_permease_C"/>
</dbReference>
<keyword evidence="4 7" id="KW-1133">Transmembrane helix</keyword>
<protein>
    <submittedName>
        <fullName evidence="9">ABC transporter permease</fullName>
    </submittedName>
</protein>
<feature type="transmembrane region" description="Helical" evidence="7">
    <location>
        <begin position="701"/>
        <end position="725"/>
    </location>
</feature>
<evidence type="ECO:0000256" key="7">
    <source>
        <dbReference type="SAM" id="Phobius"/>
    </source>
</evidence>
<feature type="transmembrane region" description="Helical" evidence="7">
    <location>
        <begin position="347"/>
        <end position="366"/>
    </location>
</feature>
<dbReference type="PANTHER" id="PTHR30572:SF4">
    <property type="entry name" value="ABC TRANSPORTER PERMEASE YTRF"/>
    <property type="match status" value="1"/>
</dbReference>
<evidence type="ECO:0000256" key="5">
    <source>
        <dbReference type="ARBA" id="ARBA00023136"/>
    </source>
</evidence>
<reference evidence="10" key="1">
    <citation type="journal article" date="2019" name="Int. J. Syst. Evol. Microbiol.">
        <title>The Global Catalogue of Microorganisms (GCM) 10K type strain sequencing project: providing services to taxonomists for standard genome sequencing and annotation.</title>
        <authorList>
            <consortium name="The Broad Institute Genomics Platform"/>
            <consortium name="The Broad Institute Genome Sequencing Center for Infectious Disease"/>
            <person name="Wu L."/>
            <person name="Ma J."/>
        </authorList>
    </citation>
    <scope>NUCLEOTIDE SEQUENCE [LARGE SCALE GENOMIC DNA]</scope>
    <source>
        <strain evidence="10">JCM 5052</strain>
    </source>
</reference>
<evidence type="ECO:0000259" key="8">
    <source>
        <dbReference type="Pfam" id="PF02687"/>
    </source>
</evidence>
<feature type="transmembrane region" description="Helical" evidence="7">
    <location>
        <begin position="771"/>
        <end position="789"/>
    </location>
</feature>
<dbReference type="Pfam" id="PF02687">
    <property type="entry name" value="FtsX"/>
    <property type="match status" value="2"/>
</dbReference>
<evidence type="ECO:0000256" key="3">
    <source>
        <dbReference type="ARBA" id="ARBA00022692"/>
    </source>
</evidence>
<comment type="caution">
    <text evidence="9">The sequence shown here is derived from an EMBL/GenBank/DDBJ whole genome shotgun (WGS) entry which is preliminary data.</text>
</comment>
<name>A0ABP3MS57_9ACTN</name>
<feature type="domain" description="ABC3 transporter permease C-terminal" evidence="8">
    <location>
        <begin position="705"/>
        <end position="821"/>
    </location>
</feature>
<gene>
    <name evidence="9" type="ORF">GCM10010390_31130</name>
</gene>
<comment type="subcellular location">
    <subcellularLocation>
        <location evidence="1">Cell membrane</location>
        <topology evidence="1">Multi-pass membrane protein</topology>
    </subcellularLocation>
</comment>
<keyword evidence="3 7" id="KW-0812">Transmembrane</keyword>
<keyword evidence="10" id="KW-1185">Reference proteome</keyword>
<keyword evidence="5 7" id="KW-0472">Membrane</keyword>
<evidence type="ECO:0000256" key="1">
    <source>
        <dbReference type="ARBA" id="ARBA00004651"/>
    </source>
</evidence>
<dbReference type="PANTHER" id="PTHR30572">
    <property type="entry name" value="MEMBRANE COMPONENT OF TRANSPORTER-RELATED"/>
    <property type="match status" value="1"/>
</dbReference>
<feature type="domain" description="ABC3 transporter permease C-terminal" evidence="8">
    <location>
        <begin position="256"/>
        <end position="374"/>
    </location>
</feature>
<evidence type="ECO:0000256" key="6">
    <source>
        <dbReference type="ARBA" id="ARBA00038076"/>
    </source>
</evidence>
<dbReference type="Proteomes" id="UP001501576">
    <property type="component" value="Unassembled WGS sequence"/>
</dbReference>
<feature type="transmembrane region" description="Helical" evidence="7">
    <location>
        <begin position="298"/>
        <end position="320"/>
    </location>
</feature>
<evidence type="ECO:0000313" key="9">
    <source>
        <dbReference type="EMBL" id="GAA0526472.1"/>
    </source>
</evidence>
<dbReference type="InterPro" id="IPR050250">
    <property type="entry name" value="Macrolide_Exporter_MacB"/>
</dbReference>
<comment type="similarity">
    <text evidence="6">Belongs to the ABC-4 integral membrane protein family.</text>
</comment>
<sequence>MLSLALNGMRARWVTFVGSFVALALGVALMAATGLALAATFQAPERGPERFAAAPAVVQASDTLRVRTPIGERTQRLADPKAVPESLSARLRELGRTVEDRSFSVTVADTRLDGGGEGTVGHPWSVTAATPYRLTGGRAPEASQEIVVTAGPGAGVRLGDRVRVTTPDGPSSRTVVGTVGARDFETAVFFTDSEAARLSPRVDAVVAYADAAAVRKAVGTESGMVVLTGDDRRRADPDPDRDSEALISVNALLGTAAAITGFVSVFVVASTFSFAVAQRRREFGLLRTAGATPRQVRRMVFAEALVIGVLASAAGCWLGQAGAPRLTAWMVDVGIAPSWFAIGDQTWPLHTAFWLGLGVAMAGVVVSSHRAGKVGPTEALRDAAVDSRVMPLSRWLLGAGVLLTGIGLLCWALVTEPGDVLKRKTYITQPMLLIVGFALFAPVLVRPLTRLMTWLPAQLPGATGMLARQNAGTSVRRTAAVAAPVIITVALAASLMGTTATINEAKATEARAQTTADYVAVAEGEDGSLPAQFTQRAEGIPGTVAGASRSTAVSVLEEGVALVRSEARAVEPADLAAVSALPVVSGRVTDLDDQSIIVNEEWQTRTVGQRVAVWLGDGRKVSLRIAAVLRVGTGSNGVYVTPHNAAGAAIDRVDIRLRDGADRAAVEARLREAGRATGTQVLTKDAWASENYPRSSENTRLGLLMILGIALVYTGIALANTLVMATSDRVRDLAVLRLTGATKPQVLRLVAVEALVVVAVGSVLGAAVSGLNLLGVWGALGLLAVWSPLVVPWEAIGAVATASAVLAAVAAVVPAFVALRTRPVELAGMRE</sequence>
<feature type="transmembrane region" description="Helical" evidence="7">
    <location>
        <begin position="426"/>
        <end position="445"/>
    </location>
</feature>
<proteinExistence type="inferred from homology"/>
<dbReference type="RefSeq" id="WP_346159699.1">
    <property type="nucleotide sequence ID" value="NZ_BAAABZ010000016.1"/>
</dbReference>
<feature type="transmembrane region" description="Helical" evidence="7">
    <location>
        <begin position="251"/>
        <end position="277"/>
    </location>
</feature>
<evidence type="ECO:0000313" key="10">
    <source>
        <dbReference type="Proteomes" id="UP001501576"/>
    </source>
</evidence>
<dbReference type="EMBL" id="BAAABZ010000016">
    <property type="protein sequence ID" value="GAA0526472.1"/>
    <property type="molecule type" value="Genomic_DNA"/>
</dbReference>